<reference evidence="2" key="1">
    <citation type="submission" date="2020-11" db="EMBL/GenBank/DDBJ databases">
        <authorList>
            <person name="Whitehead M."/>
        </authorList>
    </citation>
    <scope>NUCLEOTIDE SEQUENCE</scope>
    <source>
        <strain evidence="2">EGII</strain>
    </source>
</reference>
<name>A0A811VFQ5_CERCA</name>
<organism evidence="2 3">
    <name type="scientific">Ceratitis capitata</name>
    <name type="common">Mediterranean fruit fly</name>
    <name type="synonym">Tephritis capitata</name>
    <dbReference type="NCBI Taxonomy" id="7213"/>
    <lineage>
        <taxon>Eukaryota</taxon>
        <taxon>Metazoa</taxon>
        <taxon>Ecdysozoa</taxon>
        <taxon>Arthropoda</taxon>
        <taxon>Hexapoda</taxon>
        <taxon>Insecta</taxon>
        <taxon>Pterygota</taxon>
        <taxon>Neoptera</taxon>
        <taxon>Endopterygota</taxon>
        <taxon>Diptera</taxon>
        <taxon>Brachycera</taxon>
        <taxon>Muscomorpha</taxon>
        <taxon>Tephritoidea</taxon>
        <taxon>Tephritidae</taxon>
        <taxon>Ceratitis</taxon>
        <taxon>Ceratitis</taxon>
    </lineage>
</organism>
<evidence type="ECO:0000313" key="3">
    <source>
        <dbReference type="Proteomes" id="UP000606786"/>
    </source>
</evidence>
<keyword evidence="1" id="KW-0812">Transmembrane</keyword>
<keyword evidence="3" id="KW-1185">Reference proteome</keyword>
<gene>
    <name evidence="2" type="ORF">CCAP1982_LOCUS22219</name>
</gene>
<dbReference type="EMBL" id="CAJHJT010000056">
    <property type="protein sequence ID" value="CAD7014216.1"/>
    <property type="molecule type" value="Genomic_DNA"/>
</dbReference>
<evidence type="ECO:0000313" key="2">
    <source>
        <dbReference type="EMBL" id="CAD7014216.1"/>
    </source>
</evidence>
<comment type="caution">
    <text evidence="2">The sequence shown here is derived from an EMBL/GenBank/DDBJ whole genome shotgun (WGS) entry which is preliminary data.</text>
</comment>
<feature type="transmembrane region" description="Helical" evidence="1">
    <location>
        <begin position="6"/>
        <end position="26"/>
    </location>
</feature>
<proteinExistence type="predicted"/>
<accession>A0A811VFQ5</accession>
<dbReference type="AlphaFoldDB" id="A0A811VFQ5"/>
<keyword evidence="1" id="KW-1133">Transmembrane helix</keyword>
<dbReference type="Proteomes" id="UP000606786">
    <property type="component" value="Unassembled WGS sequence"/>
</dbReference>
<evidence type="ECO:0000256" key="1">
    <source>
        <dbReference type="SAM" id="Phobius"/>
    </source>
</evidence>
<sequence length="110" mass="12722">MYVCMYVWMYICTCSFIPYNSVYRYVTWLVARKTSHRDKHVPPQLWPTGRMSARAFHSIPFRGHSTRCTSLLLSLLLLKFITGELITFRLIFSITMLPCVVVVGGNCLPV</sequence>
<protein>
    <submittedName>
        <fullName evidence="2">(Mediterranean fruit fly) hypothetical protein</fullName>
    </submittedName>
</protein>
<keyword evidence="1" id="KW-0472">Membrane</keyword>